<dbReference type="AlphaFoldDB" id="A0A8T2N8H1"/>
<sequence length="84" mass="9561">MWRRARVRVSTYKGVSSVVSANWKRRFWESAPPPRREAPHLLLLLGGPLTNPQSTLICWPIRSWPFRPSMAACASLYVSYSTSA</sequence>
<proteinExistence type="predicted"/>
<keyword evidence="2" id="KW-1185">Reference proteome</keyword>
<name>A0A8T2N8H1_9TELE</name>
<evidence type="ECO:0000313" key="1">
    <source>
        <dbReference type="EMBL" id="KAG9335690.1"/>
    </source>
</evidence>
<reference evidence="1" key="1">
    <citation type="thesis" date="2021" institute="BYU ScholarsArchive" country="Provo, UT, USA">
        <title>Applications of and Algorithms for Genome Assembly and Genomic Analyses with an Emphasis on Marine Teleosts.</title>
        <authorList>
            <person name="Pickett B.D."/>
        </authorList>
    </citation>
    <scope>NUCLEOTIDE SEQUENCE</scope>
    <source>
        <strain evidence="1">HI-2016</strain>
    </source>
</reference>
<gene>
    <name evidence="1" type="ORF">JZ751_004343</name>
</gene>
<evidence type="ECO:0000313" key="2">
    <source>
        <dbReference type="Proteomes" id="UP000824540"/>
    </source>
</evidence>
<organism evidence="1 2">
    <name type="scientific">Albula glossodonta</name>
    <name type="common">roundjaw bonefish</name>
    <dbReference type="NCBI Taxonomy" id="121402"/>
    <lineage>
        <taxon>Eukaryota</taxon>
        <taxon>Metazoa</taxon>
        <taxon>Chordata</taxon>
        <taxon>Craniata</taxon>
        <taxon>Vertebrata</taxon>
        <taxon>Euteleostomi</taxon>
        <taxon>Actinopterygii</taxon>
        <taxon>Neopterygii</taxon>
        <taxon>Teleostei</taxon>
        <taxon>Albuliformes</taxon>
        <taxon>Albulidae</taxon>
        <taxon>Albula</taxon>
    </lineage>
</organism>
<comment type="caution">
    <text evidence="1">The sequence shown here is derived from an EMBL/GenBank/DDBJ whole genome shotgun (WGS) entry which is preliminary data.</text>
</comment>
<accession>A0A8T2N8H1</accession>
<protein>
    <submittedName>
        <fullName evidence="1">Uncharacterized protein</fullName>
    </submittedName>
</protein>
<dbReference type="EMBL" id="JAFBMS010000113">
    <property type="protein sequence ID" value="KAG9335690.1"/>
    <property type="molecule type" value="Genomic_DNA"/>
</dbReference>
<dbReference type="Proteomes" id="UP000824540">
    <property type="component" value="Unassembled WGS sequence"/>
</dbReference>